<dbReference type="UniPathway" id="UPA00139">
    <property type="reaction ID" value="UER00341"/>
</dbReference>
<keyword evidence="6 12" id="KW-0106">Calcium</keyword>
<feature type="binding site" evidence="12">
    <location>
        <position position="208"/>
    </location>
    <ligand>
        <name>Ca(2+)</name>
        <dbReference type="ChEBI" id="CHEBI:29108"/>
    </ligand>
</feature>
<dbReference type="InterPro" id="IPR036462">
    <property type="entry name" value="Fumarylacetoacetase_N_sf"/>
</dbReference>
<evidence type="ECO:0000256" key="8">
    <source>
        <dbReference type="ARBA" id="ARBA00022878"/>
    </source>
</evidence>
<feature type="domain" description="Fumarylacetoacetase N-terminal" evidence="15">
    <location>
        <begin position="18"/>
        <end position="127"/>
    </location>
</feature>
<dbReference type="Pfam" id="PF01557">
    <property type="entry name" value="FAA_hydrolase"/>
    <property type="match status" value="1"/>
</dbReference>
<dbReference type="GO" id="GO:0006559">
    <property type="term" value="P:L-phenylalanine catabolic process"/>
    <property type="evidence" value="ECO:0007669"/>
    <property type="project" value="UniProtKB-UniRule"/>
</dbReference>
<comment type="pathway">
    <text evidence="1 13">Amino-acid degradation; L-phenylalanine degradation; acetoacetate and fumarate from L-phenylalanine: step 6/6.</text>
</comment>
<evidence type="ECO:0000256" key="4">
    <source>
        <dbReference type="ARBA" id="ARBA00022723"/>
    </source>
</evidence>
<evidence type="ECO:0000256" key="10">
    <source>
        <dbReference type="PIRSR" id="PIRSR605959-1"/>
    </source>
</evidence>
<dbReference type="SUPFAM" id="SSF56529">
    <property type="entry name" value="FAH"/>
    <property type="match status" value="1"/>
</dbReference>
<feature type="binding site" evidence="11">
    <location>
        <position position="137"/>
    </location>
    <ligand>
        <name>substrate</name>
    </ligand>
</feature>
<feature type="binding site" evidence="12">
    <location>
        <position position="135"/>
    </location>
    <ligand>
        <name>Ca(2+)</name>
        <dbReference type="ChEBI" id="CHEBI:29108"/>
    </ligand>
</feature>
<dbReference type="GO" id="GO:0046872">
    <property type="term" value="F:metal ion binding"/>
    <property type="evidence" value="ECO:0007669"/>
    <property type="project" value="UniProtKB-UniRule"/>
</dbReference>
<comment type="similarity">
    <text evidence="2 13">Belongs to the FAH family.</text>
</comment>
<dbReference type="Gene3D" id="2.30.30.230">
    <property type="entry name" value="Fumarylacetoacetase, N-terminal domain"/>
    <property type="match status" value="1"/>
</dbReference>
<feature type="binding site" evidence="12">
    <location>
        <position position="242"/>
    </location>
    <ligand>
        <name>Ca(2+)</name>
        <dbReference type="ChEBI" id="CHEBI:29108"/>
    </ligand>
</feature>
<evidence type="ECO:0000256" key="11">
    <source>
        <dbReference type="PIRSR" id="PIRSR605959-2"/>
    </source>
</evidence>
<evidence type="ECO:0000256" key="3">
    <source>
        <dbReference type="ARBA" id="ARBA00012094"/>
    </source>
</evidence>
<evidence type="ECO:0000256" key="2">
    <source>
        <dbReference type="ARBA" id="ARBA00010211"/>
    </source>
</evidence>
<feature type="binding site" evidence="12">
    <location>
        <position position="262"/>
    </location>
    <ligand>
        <name>Mg(2+)</name>
        <dbReference type="ChEBI" id="CHEBI:18420"/>
    </ligand>
</feature>
<evidence type="ECO:0000256" key="13">
    <source>
        <dbReference type="RuleBase" id="RU366008"/>
    </source>
</evidence>
<feature type="binding site" evidence="11">
    <location>
        <position position="151"/>
    </location>
    <ligand>
        <name>substrate</name>
    </ligand>
</feature>
<feature type="binding site" evidence="11">
    <location>
        <position position="249"/>
    </location>
    <ligand>
        <name>substrate</name>
    </ligand>
</feature>
<name>A0A7R7XI07_9EURO</name>
<keyword evidence="4 12" id="KW-0479">Metal-binding</keyword>
<comment type="catalytic activity">
    <reaction evidence="13">
        <text>4-fumarylacetoacetate + H2O = acetoacetate + fumarate + H(+)</text>
        <dbReference type="Rhea" id="RHEA:10244"/>
        <dbReference type="ChEBI" id="CHEBI:13705"/>
        <dbReference type="ChEBI" id="CHEBI:15377"/>
        <dbReference type="ChEBI" id="CHEBI:15378"/>
        <dbReference type="ChEBI" id="CHEBI:18034"/>
        <dbReference type="ChEBI" id="CHEBI:29806"/>
        <dbReference type="EC" id="3.7.1.2"/>
    </reaction>
</comment>
<evidence type="ECO:0000313" key="17">
    <source>
        <dbReference type="Proteomes" id="UP000654913"/>
    </source>
</evidence>
<evidence type="ECO:0000313" key="16">
    <source>
        <dbReference type="EMBL" id="BCS21690.1"/>
    </source>
</evidence>
<dbReference type="GO" id="GO:0004334">
    <property type="term" value="F:fumarylacetoacetase activity"/>
    <property type="evidence" value="ECO:0007669"/>
    <property type="project" value="UniProtKB-UniRule"/>
</dbReference>
<dbReference type="PANTHER" id="PTHR43069">
    <property type="entry name" value="FUMARYLACETOACETASE"/>
    <property type="match status" value="1"/>
</dbReference>
<reference evidence="16" key="2">
    <citation type="submission" date="2021-02" db="EMBL/GenBank/DDBJ databases">
        <title>Aspergillus puulaauensis MK2 genome sequence.</title>
        <authorList>
            <person name="Futagami T."/>
            <person name="Mori K."/>
            <person name="Kadooka C."/>
            <person name="Tanaka T."/>
        </authorList>
    </citation>
    <scope>NUCLEOTIDE SEQUENCE</scope>
    <source>
        <strain evidence="16">MK2</strain>
    </source>
</reference>
<dbReference type="OrthoDB" id="9971669at2759"/>
<sequence length="428" mass="46563">MSPTSWLPIPHGSHFSIANIPFGIISTARSQTPRPAVAIGDFVLDLCVFALSDGFRGLESTALDISIFNEKTLNRFASLGRGVHREVREYLQSVFRQNTPIPHVLKDDINLRQQALLPRETVKNHTPLQIGTYTDFFAGKHHAENCGIIFRGPSNALQPNYLHLPVGYHSRASSVVVSGTPVRRPKGQILLQRSGSPVLAASQRLDIELELGAFLCNSNPLGEPIDLDKADDYIFGYVLLNDWSARDIQAWEAAPLGPFNAKSFCSTISPWVVLPEALQPFRCAPIPNETSLLPYLRERRTDSVFGIELDVSIISKEGRRTVLSQTTSSNLIYSFPQMIAHHTIGGCPLEVGDLLGSGTISGTKPGTLGSLLEMTQGGKRMVQLADGEERCFLDDGDSVVIEGRCGSGDQDGIVGFGECSGTIIPSIL</sequence>
<dbReference type="Pfam" id="PF09298">
    <property type="entry name" value="FAA_hydrolase_N"/>
    <property type="match status" value="1"/>
</dbReference>
<keyword evidence="17" id="KW-1185">Reference proteome</keyword>
<dbReference type="InterPro" id="IPR015377">
    <property type="entry name" value="Fumarylacetoacetase_N"/>
</dbReference>
<dbReference type="EC" id="3.7.1.2" evidence="3 13"/>
<evidence type="ECO:0000256" key="6">
    <source>
        <dbReference type="ARBA" id="ARBA00022837"/>
    </source>
</evidence>
<keyword evidence="8 13" id="KW-0828">Tyrosine catabolism</keyword>
<evidence type="ECO:0000256" key="1">
    <source>
        <dbReference type="ARBA" id="ARBA00004782"/>
    </source>
</evidence>
<feature type="binding site" evidence="12">
    <location>
        <position position="242"/>
    </location>
    <ligand>
        <name>Mg(2+)</name>
        <dbReference type="ChEBI" id="CHEBI:18420"/>
    </ligand>
</feature>
<keyword evidence="5 13" id="KW-0378">Hydrolase</keyword>
<evidence type="ECO:0000256" key="5">
    <source>
        <dbReference type="ARBA" id="ARBA00022801"/>
    </source>
</evidence>
<dbReference type="GeneID" id="64971695"/>
<feature type="binding site" evidence="12">
    <location>
        <position position="210"/>
    </location>
    <ligand>
        <name>Ca(2+)</name>
        <dbReference type="ChEBI" id="CHEBI:29108"/>
    </ligand>
</feature>
<evidence type="ECO:0000256" key="7">
    <source>
        <dbReference type="ARBA" id="ARBA00022842"/>
    </source>
</evidence>
<gene>
    <name evidence="16" type="ORF">APUU_22122A</name>
</gene>
<protein>
    <recommendedName>
        <fullName evidence="3 13">Fumarylacetoacetase</fullName>
        <ecNumber evidence="3 13">3.7.1.2</ecNumber>
    </recommendedName>
    <alternativeName>
        <fullName evidence="13">Fumarylacetoacetate hydrolase</fullName>
    </alternativeName>
</protein>
<evidence type="ECO:0000256" key="12">
    <source>
        <dbReference type="PIRSR" id="PIRSR605959-3"/>
    </source>
</evidence>
<dbReference type="SUPFAM" id="SSF63433">
    <property type="entry name" value="Fumarylacetoacetate hydrolase, FAH, N-terminal domain"/>
    <property type="match status" value="1"/>
</dbReference>
<keyword evidence="9 13" id="KW-0585">Phenylalanine catabolism</keyword>
<evidence type="ECO:0000256" key="9">
    <source>
        <dbReference type="ARBA" id="ARBA00023232"/>
    </source>
</evidence>
<dbReference type="GO" id="GO:1902000">
    <property type="term" value="P:homogentisate catabolic process"/>
    <property type="evidence" value="ECO:0007669"/>
    <property type="project" value="TreeGrafter"/>
</dbReference>
<dbReference type="InterPro" id="IPR011234">
    <property type="entry name" value="Fumarylacetoacetase-like_C"/>
</dbReference>
<organism evidence="16 17">
    <name type="scientific">Aspergillus puulaauensis</name>
    <dbReference type="NCBI Taxonomy" id="1220207"/>
    <lineage>
        <taxon>Eukaryota</taxon>
        <taxon>Fungi</taxon>
        <taxon>Dikarya</taxon>
        <taxon>Ascomycota</taxon>
        <taxon>Pezizomycotina</taxon>
        <taxon>Eurotiomycetes</taxon>
        <taxon>Eurotiomycetidae</taxon>
        <taxon>Eurotiales</taxon>
        <taxon>Aspergillaceae</taxon>
        <taxon>Aspergillus</taxon>
    </lineage>
</organism>
<evidence type="ECO:0000259" key="15">
    <source>
        <dbReference type="Pfam" id="PF09298"/>
    </source>
</evidence>
<evidence type="ECO:0000259" key="14">
    <source>
        <dbReference type="Pfam" id="PF01557"/>
    </source>
</evidence>
<proteinExistence type="inferred from homology"/>
<dbReference type="GO" id="GO:0006572">
    <property type="term" value="P:L-tyrosine catabolic process"/>
    <property type="evidence" value="ECO:0007669"/>
    <property type="project" value="UniProtKB-UniRule"/>
</dbReference>
<dbReference type="Gene3D" id="3.90.850.10">
    <property type="entry name" value="Fumarylacetoacetase-like, C-terminal domain"/>
    <property type="match status" value="1"/>
</dbReference>
<feature type="binding site" evidence="11">
    <location>
        <position position="359"/>
    </location>
    <ligand>
        <name>substrate</name>
    </ligand>
</feature>
<dbReference type="KEGG" id="apuu:APUU_22122A"/>
<reference evidence="16" key="1">
    <citation type="submission" date="2021-01" db="EMBL/GenBank/DDBJ databases">
        <authorList>
            <consortium name="Aspergillus puulaauensis MK2 genome sequencing consortium"/>
            <person name="Kazuki M."/>
            <person name="Futagami T."/>
        </authorList>
    </citation>
    <scope>NUCLEOTIDE SEQUENCE</scope>
    <source>
        <strain evidence="16">MK2</strain>
    </source>
</reference>
<dbReference type="InterPro" id="IPR036663">
    <property type="entry name" value="Fumarylacetoacetase_C_sf"/>
</dbReference>
<dbReference type="Proteomes" id="UP000654913">
    <property type="component" value="Chromosome 2"/>
</dbReference>
<feature type="binding site" evidence="12">
    <location>
        <position position="266"/>
    </location>
    <ligand>
        <name>Mg(2+)</name>
        <dbReference type="ChEBI" id="CHEBI:18420"/>
    </ligand>
</feature>
<feature type="domain" description="Fumarylacetoacetase-like C-terminal" evidence="14">
    <location>
        <begin position="134"/>
        <end position="414"/>
    </location>
</feature>
<dbReference type="EMBL" id="AP024444">
    <property type="protein sequence ID" value="BCS21690.1"/>
    <property type="molecule type" value="Genomic_DNA"/>
</dbReference>
<dbReference type="NCBIfam" id="TIGR01266">
    <property type="entry name" value="fum_ac_acetase"/>
    <property type="match status" value="1"/>
</dbReference>
<comment type="cofactor">
    <cofactor evidence="13">
        <name>Mg(2+)</name>
        <dbReference type="ChEBI" id="CHEBI:18420"/>
    </cofactor>
    <cofactor evidence="13">
        <name>Ca(2+)</name>
        <dbReference type="ChEBI" id="CHEBI:29108"/>
    </cofactor>
</comment>
<dbReference type="RefSeq" id="XP_041553884.1">
    <property type="nucleotide sequence ID" value="XM_041700950.1"/>
</dbReference>
<keyword evidence="7 12" id="KW-0460">Magnesium</keyword>
<feature type="active site" description="Proton acceptor" evidence="10">
    <location>
        <position position="142"/>
    </location>
</feature>
<dbReference type="AlphaFoldDB" id="A0A7R7XI07"/>
<accession>A0A7R7XI07</accession>
<dbReference type="PANTHER" id="PTHR43069:SF2">
    <property type="entry name" value="FUMARYLACETOACETASE"/>
    <property type="match status" value="1"/>
</dbReference>
<dbReference type="InterPro" id="IPR005959">
    <property type="entry name" value="Fumarylacetoacetase"/>
</dbReference>